<dbReference type="Proteomes" id="UP000045706">
    <property type="component" value="Unassembled WGS sequence"/>
</dbReference>
<dbReference type="Gene3D" id="3.40.50.2000">
    <property type="entry name" value="Glycogen Phosphorylase B"/>
    <property type="match status" value="2"/>
</dbReference>
<dbReference type="InterPro" id="IPR002213">
    <property type="entry name" value="UDP_glucos_trans"/>
</dbReference>
<evidence type="ECO:0000313" key="3">
    <source>
        <dbReference type="EMBL" id="CRK29733.1"/>
    </source>
</evidence>
<dbReference type="PANTHER" id="PTHR48050">
    <property type="entry name" value="STEROL 3-BETA-GLUCOSYLTRANSFERASE"/>
    <property type="match status" value="1"/>
</dbReference>
<accession>A0A0G4M625</accession>
<evidence type="ECO:0008006" key="5">
    <source>
        <dbReference type="Google" id="ProtNLM"/>
    </source>
</evidence>
<reference evidence="4" key="1">
    <citation type="submission" date="2015-05" db="EMBL/GenBank/DDBJ databases">
        <authorList>
            <person name="Fogelqvist Johan"/>
        </authorList>
    </citation>
    <scope>NUCLEOTIDE SEQUENCE [LARGE SCALE GENOMIC DNA]</scope>
</reference>
<dbReference type="GO" id="GO:0016906">
    <property type="term" value="F:sterol 3-beta-glucosyltransferase activity"/>
    <property type="evidence" value="ECO:0007669"/>
    <property type="project" value="UniProtKB-ARBA"/>
</dbReference>
<evidence type="ECO:0000256" key="1">
    <source>
        <dbReference type="ARBA" id="ARBA00022679"/>
    </source>
</evidence>
<organism evidence="3 4">
    <name type="scientific">Verticillium longisporum</name>
    <name type="common">Verticillium dahliae var. longisporum</name>
    <dbReference type="NCBI Taxonomy" id="100787"/>
    <lineage>
        <taxon>Eukaryota</taxon>
        <taxon>Fungi</taxon>
        <taxon>Dikarya</taxon>
        <taxon>Ascomycota</taxon>
        <taxon>Pezizomycotina</taxon>
        <taxon>Sordariomycetes</taxon>
        <taxon>Hypocreomycetidae</taxon>
        <taxon>Glomerellales</taxon>
        <taxon>Plectosphaerellaceae</taxon>
        <taxon>Verticillium</taxon>
    </lineage>
</organism>
<dbReference type="PANTHER" id="PTHR48050:SF27">
    <property type="entry name" value="GLUCOSYLTRANSFERASE, PUTATIVE (AFU_ORTHOLOGUE AFUA_7G04880)-RELATED"/>
    <property type="match status" value="1"/>
</dbReference>
<feature type="region of interest" description="Disordered" evidence="2">
    <location>
        <begin position="322"/>
        <end position="366"/>
    </location>
</feature>
<keyword evidence="1" id="KW-0808">Transferase</keyword>
<dbReference type="SUPFAM" id="SSF53756">
    <property type="entry name" value="UDP-Glycosyltransferase/glycogen phosphorylase"/>
    <property type="match status" value="1"/>
</dbReference>
<name>A0A0G4M625_VERLO</name>
<proteinExistence type="predicted"/>
<evidence type="ECO:0000256" key="2">
    <source>
        <dbReference type="SAM" id="MobiDB-lite"/>
    </source>
</evidence>
<dbReference type="CDD" id="cd03784">
    <property type="entry name" value="GT1_Gtf-like"/>
    <property type="match status" value="1"/>
</dbReference>
<dbReference type="FunFam" id="3.40.50.2000:FF:000009">
    <property type="entry name" value="Sterol 3-beta-glucosyltransferase UGT80A2"/>
    <property type="match status" value="1"/>
</dbReference>
<dbReference type="InterPro" id="IPR050426">
    <property type="entry name" value="Glycosyltransferase_28"/>
</dbReference>
<protein>
    <recommendedName>
        <fullName evidence="5">Glycosyltransferase family 28 N-terminal domain-containing protein</fullName>
    </recommendedName>
</protein>
<dbReference type="EMBL" id="CVQI01022224">
    <property type="protein sequence ID" value="CRK29733.1"/>
    <property type="molecule type" value="Genomic_DNA"/>
</dbReference>
<sequence>MFTMPWSSTKDFCHPLANINVNNSSISPAVANQISYMAVEWMTWQGLGDVINAWRQTLDLEDVPFSEGAGLLETLQIPFTYCWSPALIPKPLDWPNYIDVCGFFFRDAPQYTPEPELDQFLRSGPAPVYIGFGSIVIDDPDRLTAILVEAVKQTGVRAIISRGWSKLGANQPTDSDIFYLGDCPHEWLFQHVTAVVHHGGAGTTACGLLNGKPTAIRLTLRPLFHANLPLDNMRCDLLPEFAAAWSYKKDAQYMKLSKAAAEVLTDSKRIKWADLTRYEPRPIDIQRRRWDPVTAVTSSAIKMYAGMATSAADIVVKPVQAFTSDRPGSKRSSRQSSPHPADDPYGRPAGLDVPTSNAEGKKPERSRAVAALAGSAGGVGGFFKSFTKGIYLDMPHALEEGMRVAPRLYGGEVYDPGAVTDWKSGGIAAGRNFSHGIVEGIGGLVMSPVRGAKKEGAVGAAKGVGIGVLNLGTKMSSGALGLLTFTSQGAYKSVRASMRRDTRRTIRQARQTEGEAIMREGKQVPDAGAVLRAFERLALQAPEAKGKHWTDIMAPK</sequence>
<evidence type="ECO:0000313" key="4">
    <source>
        <dbReference type="Proteomes" id="UP000045706"/>
    </source>
</evidence>
<dbReference type="AlphaFoldDB" id="A0A0G4M625"/>
<gene>
    <name evidence="3" type="ORF">BN1723_003606</name>
</gene>